<protein>
    <submittedName>
        <fullName evidence="3">Translation initiation factor IF-2-like isoform X2</fullName>
    </submittedName>
</protein>
<proteinExistence type="predicted"/>
<feature type="compositionally biased region" description="Pro residues" evidence="1">
    <location>
        <begin position="17"/>
        <end position="37"/>
    </location>
</feature>
<organism evidence="2 3">
    <name type="scientific">Phyllostomus discolor</name>
    <name type="common">pale spear-nosed bat</name>
    <dbReference type="NCBI Taxonomy" id="89673"/>
    <lineage>
        <taxon>Eukaryota</taxon>
        <taxon>Metazoa</taxon>
        <taxon>Chordata</taxon>
        <taxon>Craniata</taxon>
        <taxon>Vertebrata</taxon>
        <taxon>Euteleostomi</taxon>
        <taxon>Mammalia</taxon>
        <taxon>Eutheria</taxon>
        <taxon>Laurasiatheria</taxon>
        <taxon>Chiroptera</taxon>
        <taxon>Yangochiroptera</taxon>
        <taxon>Phyllostomidae</taxon>
        <taxon>Phyllostominae</taxon>
        <taxon>Phyllostomus</taxon>
    </lineage>
</organism>
<feature type="compositionally biased region" description="Gly residues" evidence="1">
    <location>
        <begin position="109"/>
        <end position="120"/>
    </location>
</feature>
<dbReference type="AlphaFoldDB" id="A0A7E6CEF2"/>
<evidence type="ECO:0000313" key="2">
    <source>
        <dbReference type="Proteomes" id="UP000504628"/>
    </source>
</evidence>
<dbReference type="Proteomes" id="UP000504628">
    <property type="component" value="Chromosome 9"/>
</dbReference>
<name>A0A7E6CEF2_9CHIR</name>
<accession>A0A7E6CEF2</accession>
<gene>
    <name evidence="3" type="primary">LOC118496772</name>
</gene>
<feature type="compositionally biased region" description="Low complexity" evidence="1">
    <location>
        <begin position="66"/>
        <end position="75"/>
    </location>
</feature>
<evidence type="ECO:0000313" key="3">
    <source>
        <dbReference type="RefSeq" id="XP_035865380.1"/>
    </source>
</evidence>
<sequence>MTLPGPRAASQRRNIPQPGPSIPTPRRPLPYRSPRPPRALACSLPQVFPGEKENTKSSNLRLKTCRAPASAPESSRALEPHKPARTAFPDEPAADLPHTLGSAGQLESPGGGLGRSGPLS</sequence>
<keyword evidence="2" id="KW-1185">Reference proteome</keyword>
<feature type="region of interest" description="Disordered" evidence="1">
    <location>
        <begin position="1"/>
        <end position="120"/>
    </location>
</feature>
<dbReference type="GeneID" id="118496772"/>
<dbReference type="RefSeq" id="XP_035865380.1">
    <property type="nucleotide sequence ID" value="XM_036009487.1"/>
</dbReference>
<reference evidence="3" key="1">
    <citation type="submission" date="2025-08" db="UniProtKB">
        <authorList>
            <consortium name="RefSeq"/>
        </authorList>
    </citation>
    <scope>IDENTIFICATION</scope>
    <source>
        <tissue evidence="3">Muscle</tissue>
    </source>
</reference>
<evidence type="ECO:0000256" key="1">
    <source>
        <dbReference type="SAM" id="MobiDB-lite"/>
    </source>
</evidence>